<keyword evidence="3" id="KW-1185">Reference proteome</keyword>
<accession>A0ABD2YUY2</accession>
<evidence type="ECO:0000313" key="3">
    <source>
        <dbReference type="Proteomes" id="UP001630127"/>
    </source>
</evidence>
<comment type="caution">
    <text evidence="2">The sequence shown here is derived from an EMBL/GenBank/DDBJ whole genome shotgun (WGS) entry which is preliminary data.</text>
</comment>
<reference evidence="2 3" key="1">
    <citation type="submission" date="2024-11" db="EMBL/GenBank/DDBJ databases">
        <title>A near-complete genome assembly of Cinchona calisaya.</title>
        <authorList>
            <person name="Lian D.C."/>
            <person name="Zhao X.W."/>
            <person name="Wei L."/>
        </authorList>
    </citation>
    <scope>NUCLEOTIDE SEQUENCE [LARGE SCALE GENOMIC DNA]</scope>
    <source>
        <tissue evidence="2">Nenye</tissue>
    </source>
</reference>
<dbReference type="PANTHER" id="PTHR35318:SF2">
    <property type="entry name" value="OS08G0138900 PROTEIN"/>
    <property type="match status" value="1"/>
</dbReference>
<protein>
    <submittedName>
        <fullName evidence="2">Uncharacterized protein</fullName>
    </submittedName>
</protein>
<name>A0ABD2YUY2_9GENT</name>
<organism evidence="2 3">
    <name type="scientific">Cinchona calisaya</name>
    <dbReference type="NCBI Taxonomy" id="153742"/>
    <lineage>
        <taxon>Eukaryota</taxon>
        <taxon>Viridiplantae</taxon>
        <taxon>Streptophyta</taxon>
        <taxon>Embryophyta</taxon>
        <taxon>Tracheophyta</taxon>
        <taxon>Spermatophyta</taxon>
        <taxon>Magnoliopsida</taxon>
        <taxon>eudicotyledons</taxon>
        <taxon>Gunneridae</taxon>
        <taxon>Pentapetalae</taxon>
        <taxon>asterids</taxon>
        <taxon>lamiids</taxon>
        <taxon>Gentianales</taxon>
        <taxon>Rubiaceae</taxon>
        <taxon>Cinchonoideae</taxon>
        <taxon>Cinchoneae</taxon>
        <taxon>Cinchona</taxon>
    </lineage>
</organism>
<dbReference type="PANTHER" id="PTHR35318">
    <property type="entry name" value="BNAA10G08410D PROTEIN"/>
    <property type="match status" value="1"/>
</dbReference>
<dbReference type="Proteomes" id="UP001630127">
    <property type="component" value="Unassembled WGS sequence"/>
</dbReference>
<gene>
    <name evidence="2" type="ORF">ACH5RR_029028</name>
</gene>
<sequence>MKFFCELGSCFGGAAVTPTADTATATVASRQQQEEAAGRRGYGGNSHAVGPGDLRKVKPTSRHWKPTLHMISEDNIVVHDSGKRGVVSDNQISFKVKAKSKDKPKLSYHGEDYWKSSVFWAIPAFSPTPF</sequence>
<dbReference type="AlphaFoldDB" id="A0ABD2YUY2"/>
<dbReference type="EMBL" id="JBJUIK010000012">
    <property type="protein sequence ID" value="KAL3509627.1"/>
    <property type="molecule type" value="Genomic_DNA"/>
</dbReference>
<evidence type="ECO:0000256" key="1">
    <source>
        <dbReference type="SAM" id="MobiDB-lite"/>
    </source>
</evidence>
<feature type="region of interest" description="Disordered" evidence="1">
    <location>
        <begin position="25"/>
        <end position="59"/>
    </location>
</feature>
<proteinExistence type="predicted"/>
<evidence type="ECO:0000313" key="2">
    <source>
        <dbReference type="EMBL" id="KAL3509627.1"/>
    </source>
</evidence>